<protein>
    <submittedName>
        <fullName evidence="1">Uncharacterized protein</fullName>
    </submittedName>
</protein>
<dbReference type="Proteomes" id="UP000724874">
    <property type="component" value="Unassembled WGS sequence"/>
</dbReference>
<dbReference type="AlphaFoldDB" id="A0A9P5TLI3"/>
<evidence type="ECO:0000313" key="2">
    <source>
        <dbReference type="Proteomes" id="UP000724874"/>
    </source>
</evidence>
<dbReference type="SUPFAM" id="SSF52047">
    <property type="entry name" value="RNI-like"/>
    <property type="match status" value="1"/>
</dbReference>
<dbReference type="Gene3D" id="3.80.10.10">
    <property type="entry name" value="Ribonuclease Inhibitor"/>
    <property type="match status" value="1"/>
</dbReference>
<sequence>MPYLLLTVSLNQSPEQLIDFLHFIINNSHRNIDGEIIGPGHYVLAFEILTFACTTAVEIQDDDGYYHFAPAEPEPYPIDAWAPLLTKALALMPNLRSVVVEADIDDICLHSPDFAATLLACPRLTDMNLLGIGTPASNSFGQAIYSKQGVMRLRKVQHHIGDGIKKFELLKTEGFGSVLFSSKEHLEDLSLESACMHSLLVDERTSPAGSVVIRTPVVFPRLVSITLDDCDVYLDELANSFPGLRTVIFKFKPFLINDEKSLYHKPSFPNLTSIQGHYQYISKFLQHASCVNLLRLVIDLLWDPTTGEDVPEFVVTQAVPCLKSLHITHRENSGVSWWKEFSQSLPALNYLFVSFQIEATRNPEGLCIHVPSLLSSRASPGVQAMVTEHAIALSYAKRIKSLKYMDIHKAIDSIKAPRIWWKIIRPQNEYSNNEDDVQLVAINEVEGMALRDWYDMDSLVR</sequence>
<name>A0A9P5TLI3_GYMJU</name>
<dbReference type="OrthoDB" id="3044761at2759"/>
<reference evidence="1" key="1">
    <citation type="submission" date="2020-11" db="EMBL/GenBank/DDBJ databases">
        <authorList>
            <consortium name="DOE Joint Genome Institute"/>
            <person name="Ahrendt S."/>
            <person name="Riley R."/>
            <person name="Andreopoulos W."/>
            <person name="LaButti K."/>
            <person name="Pangilinan J."/>
            <person name="Ruiz-duenas F.J."/>
            <person name="Barrasa J.M."/>
            <person name="Sanchez-Garcia M."/>
            <person name="Camarero S."/>
            <person name="Miyauchi S."/>
            <person name="Serrano A."/>
            <person name="Linde D."/>
            <person name="Babiker R."/>
            <person name="Drula E."/>
            <person name="Ayuso-Fernandez I."/>
            <person name="Pacheco R."/>
            <person name="Padilla G."/>
            <person name="Ferreira P."/>
            <person name="Barriuso J."/>
            <person name="Kellner H."/>
            <person name="Castanera R."/>
            <person name="Alfaro M."/>
            <person name="Ramirez L."/>
            <person name="Pisabarro A.G."/>
            <person name="Kuo A."/>
            <person name="Tritt A."/>
            <person name="Lipzen A."/>
            <person name="He G."/>
            <person name="Yan M."/>
            <person name="Ng V."/>
            <person name="Cullen D."/>
            <person name="Martin F."/>
            <person name="Rosso M.-N."/>
            <person name="Henrissat B."/>
            <person name="Hibbett D."/>
            <person name="Martinez A.T."/>
            <person name="Grigoriev I.V."/>
        </authorList>
    </citation>
    <scope>NUCLEOTIDE SEQUENCE</scope>
    <source>
        <strain evidence="1">AH 44721</strain>
    </source>
</reference>
<dbReference type="EMBL" id="JADNYJ010000072">
    <property type="protein sequence ID" value="KAF8891463.1"/>
    <property type="molecule type" value="Genomic_DNA"/>
</dbReference>
<gene>
    <name evidence="1" type="ORF">CPB84DRAFT_1848951</name>
</gene>
<accession>A0A9P5TLI3</accession>
<keyword evidence="2" id="KW-1185">Reference proteome</keyword>
<dbReference type="InterPro" id="IPR032675">
    <property type="entry name" value="LRR_dom_sf"/>
</dbReference>
<organism evidence="1 2">
    <name type="scientific">Gymnopilus junonius</name>
    <name type="common">Spectacular rustgill mushroom</name>
    <name type="synonym">Gymnopilus spectabilis subsp. junonius</name>
    <dbReference type="NCBI Taxonomy" id="109634"/>
    <lineage>
        <taxon>Eukaryota</taxon>
        <taxon>Fungi</taxon>
        <taxon>Dikarya</taxon>
        <taxon>Basidiomycota</taxon>
        <taxon>Agaricomycotina</taxon>
        <taxon>Agaricomycetes</taxon>
        <taxon>Agaricomycetidae</taxon>
        <taxon>Agaricales</taxon>
        <taxon>Agaricineae</taxon>
        <taxon>Hymenogastraceae</taxon>
        <taxon>Gymnopilus</taxon>
    </lineage>
</organism>
<proteinExistence type="predicted"/>
<comment type="caution">
    <text evidence="1">The sequence shown here is derived from an EMBL/GenBank/DDBJ whole genome shotgun (WGS) entry which is preliminary data.</text>
</comment>
<evidence type="ECO:0000313" key="1">
    <source>
        <dbReference type="EMBL" id="KAF8891463.1"/>
    </source>
</evidence>